<evidence type="ECO:0000256" key="8">
    <source>
        <dbReference type="ARBA" id="ARBA00022932"/>
    </source>
</evidence>
<dbReference type="Pfam" id="PF02768">
    <property type="entry name" value="DNA_pol3_beta_3"/>
    <property type="match status" value="1"/>
</dbReference>
<keyword evidence="4" id="KW-0963">Cytoplasm</keyword>
<dbReference type="PANTHER" id="PTHR30478:SF0">
    <property type="entry name" value="BETA SLIDING CLAMP"/>
    <property type="match status" value="1"/>
</dbReference>
<keyword evidence="9" id="KW-0238">DNA-binding</keyword>
<keyword evidence="5 16" id="KW-0808">Transferase</keyword>
<evidence type="ECO:0000256" key="1">
    <source>
        <dbReference type="ARBA" id="ARBA00004496"/>
    </source>
</evidence>
<evidence type="ECO:0000256" key="2">
    <source>
        <dbReference type="ARBA" id="ARBA00010752"/>
    </source>
</evidence>
<evidence type="ECO:0000256" key="4">
    <source>
        <dbReference type="ARBA" id="ARBA00022490"/>
    </source>
</evidence>
<dbReference type="Gene3D" id="3.10.150.10">
    <property type="entry name" value="DNA Polymerase III, subunit A, domain 2"/>
    <property type="match status" value="1"/>
</dbReference>
<proteinExistence type="inferred from homology"/>
<evidence type="ECO:0000259" key="14">
    <source>
        <dbReference type="Pfam" id="PF02767"/>
    </source>
</evidence>
<evidence type="ECO:0000259" key="13">
    <source>
        <dbReference type="Pfam" id="PF00712"/>
    </source>
</evidence>
<dbReference type="Pfam" id="PF02767">
    <property type="entry name" value="DNA_pol3_beta_2"/>
    <property type="match status" value="1"/>
</dbReference>
<evidence type="ECO:0000313" key="16">
    <source>
        <dbReference type="EMBL" id="MBD7938656.1"/>
    </source>
</evidence>
<feature type="domain" description="DNA polymerase III beta sliding clamp N-terminal" evidence="13">
    <location>
        <begin position="1"/>
        <end position="106"/>
    </location>
</feature>
<dbReference type="SUPFAM" id="SSF55979">
    <property type="entry name" value="DNA clamp"/>
    <property type="match status" value="3"/>
</dbReference>
<dbReference type="InterPro" id="IPR001001">
    <property type="entry name" value="DNA_polIII_beta"/>
</dbReference>
<accession>A0ABR8QSZ5</accession>
<evidence type="ECO:0000256" key="10">
    <source>
        <dbReference type="ARBA" id="ARBA00030988"/>
    </source>
</evidence>
<dbReference type="InterPro" id="IPR022634">
    <property type="entry name" value="DNA_polIII_beta_N"/>
</dbReference>
<dbReference type="SMART" id="SM00480">
    <property type="entry name" value="POL3Bc"/>
    <property type="match status" value="1"/>
</dbReference>
<dbReference type="RefSeq" id="WP_191816104.1">
    <property type="nucleotide sequence ID" value="NZ_JACSQT010000009.1"/>
</dbReference>
<comment type="subcellular location">
    <subcellularLocation>
        <location evidence="1">Cytoplasm</location>
    </subcellularLocation>
</comment>
<dbReference type="PANTHER" id="PTHR30478">
    <property type="entry name" value="DNA POLYMERASE III SUBUNIT BETA"/>
    <property type="match status" value="1"/>
</dbReference>
<dbReference type="EMBL" id="JACSQT010000009">
    <property type="protein sequence ID" value="MBD7938656.1"/>
    <property type="molecule type" value="Genomic_DNA"/>
</dbReference>
<evidence type="ECO:0000256" key="12">
    <source>
        <dbReference type="ARBA" id="ARBA00033276"/>
    </source>
</evidence>
<dbReference type="InterPro" id="IPR046938">
    <property type="entry name" value="DNA_clamp_sf"/>
</dbReference>
<evidence type="ECO:0000256" key="6">
    <source>
        <dbReference type="ARBA" id="ARBA00022695"/>
    </source>
</evidence>
<name>A0ABR8QSZ5_9BACI</name>
<evidence type="ECO:0000256" key="5">
    <source>
        <dbReference type="ARBA" id="ARBA00022679"/>
    </source>
</evidence>
<dbReference type="NCBIfam" id="TIGR00663">
    <property type="entry name" value="dnan"/>
    <property type="match status" value="1"/>
</dbReference>
<evidence type="ECO:0000256" key="9">
    <source>
        <dbReference type="ARBA" id="ARBA00023125"/>
    </source>
</evidence>
<organism evidence="16 17">
    <name type="scientific">Cytobacillus stercorigallinarum</name>
    <dbReference type="NCBI Taxonomy" id="2762240"/>
    <lineage>
        <taxon>Bacteria</taxon>
        <taxon>Bacillati</taxon>
        <taxon>Bacillota</taxon>
        <taxon>Bacilli</taxon>
        <taxon>Bacillales</taxon>
        <taxon>Bacillaceae</taxon>
        <taxon>Cytobacillus</taxon>
    </lineage>
</organism>
<comment type="similarity">
    <text evidence="2">Belongs to the beta sliding clamp family.</text>
</comment>
<reference evidence="16 17" key="1">
    <citation type="submission" date="2020-08" db="EMBL/GenBank/DDBJ databases">
        <title>A Genomic Blueprint of the Chicken Gut Microbiome.</title>
        <authorList>
            <person name="Gilroy R."/>
            <person name="Ravi A."/>
            <person name="Getino M."/>
            <person name="Pursley I."/>
            <person name="Horton D.L."/>
            <person name="Alikhan N.-F."/>
            <person name="Baker D."/>
            <person name="Gharbi K."/>
            <person name="Hall N."/>
            <person name="Watson M."/>
            <person name="Adriaenssens E.M."/>
            <person name="Foster-Nyarko E."/>
            <person name="Jarju S."/>
            <person name="Secka A."/>
            <person name="Antonio M."/>
            <person name="Oren A."/>
            <person name="Chaudhuri R."/>
            <person name="La Ragione R.M."/>
            <person name="Hildebrand F."/>
            <person name="Pallen M.J."/>
        </authorList>
    </citation>
    <scope>NUCLEOTIDE SEQUENCE [LARGE SCALE GENOMIC DNA]</scope>
    <source>
        <strain evidence="16 17">Sa5YUA1</strain>
    </source>
</reference>
<dbReference type="InterPro" id="IPR022637">
    <property type="entry name" value="DNA_polIII_beta_cen"/>
</dbReference>
<evidence type="ECO:0000256" key="11">
    <source>
        <dbReference type="ARBA" id="ARBA00033275"/>
    </source>
</evidence>
<protein>
    <recommendedName>
        <fullName evidence="3">Beta sliding clamp</fullName>
    </recommendedName>
    <alternativeName>
        <fullName evidence="12">Beta-clamp processivity factor</fullName>
    </alternativeName>
    <alternativeName>
        <fullName evidence="10">DNA polymerase III beta sliding clamp subunit</fullName>
    </alternativeName>
    <alternativeName>
        <fullName evidence="11">DNA polymerase III subunit beta</fullName>
    </alternativeName>
</protein>
<feature type="domain" description="DNA polymerase III beta sliding clamp C-terminal" evidence="15">
    <location>
        <begin position="245"/>
        <end position="366"/>
    </location>
</feature>
<dbReference type="InterPro" id="IPR022635">
    <property type="entry name" value="DNA_polIII_beta_C"/>
</dbReference>
<feature type="domain" description="DNA polymerase III beta sliding clamp central" evidence="14">
    <location>
        <begin position="130"/>
        <end position="240"/>
    </location>
</feature>
<keyword evidence="17" id="KW-1185">Reference proteome</keyword>
<dbReference type="Proteomes" id="UP000657931">
    <property type="component" value="Unassembled WGS sequence"/>
</dbReference>
<dbReference type="GO" id="GO:0003887">
    <property type="term" value="F:DNA-directed DNA polymerase activity"/>
    <property type="evidence" value="ECO:0007669"/>
    <property type="project" value="UniProtKB-EC"/>
</dbReference>
<evidence type="ECO:0000256" key="3">
    <source>
        <dbReference type="ARBA" id="ARBA00021035"/>
    </source>
</evidence>
<comment type="caution">
    <text evidence="16">The sequence shown here is derived from an EMBL/GenBank/DDBJ whole genome shotgun (WGS) entry which is preliminary data.</text>
</comment>
<evidence type="ECO:0000259" key="15">
    <source>
        <dbReference type="Pfam" id="PF02768"/>
    </source>
</evidence>
<keyword evidence="7" id="KW-0235">DNA replication</keyword>
<dbReference type="CDD" id="cd00140">
    <property type="entry name" value="beta_clamp"/>
    <property type="match status" value="1"/>
</dbReference>
<dbReference type="Gene3D" id="3.70.10.10">
    <property type="match status" value="1"/>
</dbReference>
<dbReference type="Pfam" id="PF00712">
    <property type="entry name" value="DNA_pol3_beta"/>
    <property type="match status" value="1"/>
</dbReference>
<evidence type="ECO:0000313" key="17">
    <source>
        <dbReference type="Proteomes" id="UP000657931"/>
    </source>
</evidence>
<sequence length="368" mass="41792">MEIIIRKDTLQRILKDVSKALKNSQSPMKIIVDHQQVTFIAGNEDVLMEISISAQMEDGLTIKRTGSVIISAKYFFDIIKKLPSNIHISLSEQGTINIQSGEIHTKIYSLTDVQTLTIPDGSVGAKLTLDAVQLLTLIKQTVFAAAVQDNRPVLTGVQIVARNGELTFISTDAHRYSISSVNIESPLEMEFIVPHDSLLEWSKLNIQKDEKVSLCLLNSYLVLKRDKCHFYIRLIEGRYPATTDFIPKQNLTSFYVHTPTFLQGVERAALFSDAKKNHHIKLRIQAGRLQISSHAKQIGMIEEWQTIEKLTGETEVEVFLDSHFLLDYLRVVKDEYIRCFYNGSMKPVLFELVNGSRFQHLISPVRSF</sequence>
<keyword evidence="8" id="KW-0239">DNA-directed DNA polymerase</keyword>
<evidence type="ECO:0000256" key="7">
    <source>
        <dbReference type="ARBA" id="ARBA00022705"/>
    </source>
</evidence>
<gene>
    <name evidence="16" type="primary">dnaN</name>
    <name evidence="16" type="ORF">H9655_16600</name>
</gene>
<keyword evidence="6 16" id="KW-0548">Nucleotidyltransferase</keyword>